<name>A0A165MGG7_EXIGL</name>
<evidence type="ECO:0000313" key="1">
    <source>
        <dbReference type="EMBL" id="KZV99228.1"/>
    </source>
</evidence>
<reference evidence="1 2" key="1">
    <citation type="journal article" date="2016" name="Mol. Biol. Evol.">
        <title>Comparative Genomics of Early-Diverging Mushroom-Forming Fungi Provides Insights into the Origins of Lignocellulose Decay Capabilities.</title>
        <authorList>
            <person name="Nagy L.G."/>
            <person name="Riley R."/>
            <person name="Tritt A."/>
            <person name="Adam C."/>
            <person name="Daum C."/>
            <person name="Floudas D."/>
            <person name="Sun H."/>
            <person name="Yadav J.S."/>
            <person name="Pangilinan J."/>
            <person name="Larsson K.H."/>
            <person name="Matsuura K."/>
            <person name="Barry K."/>
            <person name="Labutti K."/>
            <person name="Kuo R."/>
            <person name="Ohm R.A."/>
            <person name="Bhattacharya S.S."/>
            <person name="Shirouzu T."/>
            <person name="Yoshinaga Y."/>
            <person name="Martin F.M."/>
            <person name="Grigoriev I.V."/>
            <person name="Hibbett D.S."/>
        </authorList>
    </citation>
    <scope>NUCLEOTIDE SEQUENCE [LARGE SCALE GENOMIC DNA]</scope>
    <source>
        <strain evidence="1 2">HHB12029</strain>
    </source>
</reference>
<proteinExistence type="predicted"/>
<protein>
    <submittedName>
        <fullName evidence="1">Uncharacterized protein</fullName>
    </submittedName>
</protein>
<dbReference type="InParanoid" id="A0A165MGG7"/>
<organism evidence="1 2">
    <name type="scientific">Exidia glandulosa HHB12029</name>
    <dbReference type="NCBI Taxonomy" id="1314781"/>
    <lineage>
        <taxon>Eukaryota</taxon>
        <taxon>Fungi</taxon>
        <taxon>Dikarya</taxon>
        <taxon>Basidiomycota</taxon>
        <taxon>Agaricomycotina</taxon>
        <taxon>Agaricomycetes</taxon>
        <taxon>Auriculariales</taxon>
        <taxon>Exidiaceae</taxon>
        <taxon>Exidia</taxon>
    </lineage>
</organism>
<keyword evidence="2" id="KW-1185">Reference proteome</keyword>
<dbReference type="EMBL" id="KV425911">
    <property type="protein sequence ID" value="KZV99228.1"/>
    <property type="molecule type" value="Genomic_DNA"/>
</dbReference>
<evidence type="ECO:0000313" key="2">
    <source>
        <dbReference type="Proteomes" id="UP000077266"/>
    </source>
</evidence>
<accession>A0A165MGG7</accession>
<gene>
    <name evidence="1" type="ORF">EXIGLDRAFT_725861</name>
</gene>
<sequence>MVYAAARSPEGHAPSYTFARVANDFGLASGLSYRCAFKNYACSAHALSYQIDLYCRAAPTLVIILVRDACAMRI</sequence>
<dbReference type="AlphaFoldDB" id="A0A165MGG7"/>
<dbReference type="Proteomes" id="UP000077266">
    <property type="component" value="Unassembled WGS sequence"/>
</dbReference>